<dbReference type="PANTHER" id="PTHR10974">
    <property type="entry name" value="FI08016P-RELATED"/>
    <property type="match status" value="1"/>
</dbReference>
<name>A0AAV4MS80_CAEEX</name>
<accession>A0AAV4MS80</accession>
<comment type="caution">
    <text evidence="2">The sequence shown here is derived from an EMBL/GenBank/DDBJ whole genome shotgun (WGS) entry which is preliminary data.</text>
</comment>
<dbReference type="InterPro" id="IPR017850">
    <property type="entry name" value="Alkaline_phosphatase_core_sf"/>
</dbReference>
<dbReference type="GO" id="GO:0005615">
    <property type="term" value="C:extracellular space"/>
    <property type="evidence" value="ECO:0007669"/>
    <property type="project" value="TreeGrafter"/>
</dbReference>
<reference evidence="2 3" key="1">
    <citation type="submission" date="2021-06" db="EMBL/GenBank/DDBJ databases">
        <title>Caerostris extrusa draft genome.</title>
        <authorList>
            <person name="Kono N."/>
            <person name="Arakawa K."/>
        </authorList>
    </citation>
    <scope>NUCLEOTIDE SEQUENCE [LARGE SCALE GENOMIC DNA]</scope>
</reference>
<dbReference type="Proteomes" id="UP001054945">
    <property type="component" value="Unassembled WGS sequence"/>
</dbReference>
<dbReference type="EMBL" id="BPLR01002437">
    <property type="protein sequence ID" value="GIX73694.1"/>
    <property type="molecule type" value="Genomic_DNA"/>
</dbReference>
<evidence type="ECO:0008006" key="4">
    <source>
        <dbReference type="Google" id="ProtNLM"/>
    </source>
</evidence>
<evidence type="ECO:0000313" key="2">
    <source>
        <dbReference type="EMBL" id="GIX73694.1"/>
    </source>
</evidence>
<keyword evidence="1" id="KW-0812">Transmembrane</keyword>
<dbReference type="FunFam" id="3.40.720.10:FF:000017">
    <property type="entry name" value="Predicted protein"/>
    <property type="match status" value="1"/>
</dbReference>
<dbReference type="Pfam" id="PF02995">
    <property type="entry name" value="DUF229"/>
    <property type="match status" value="1"/>
</dbReference>
<proteinExistence type="predicted"/>
<sequence>MFRRIPSRRAVLKGILVVDLLLLPFLFLLLSRWNTPPTFIAEHPYFLYDLDLKEPRSSGQKCVLPKLHPFDPSIWNYFSPPKDIVCKTRQLDLTFVSKEGILTFNGTQLELSGYEVGRNLHCHWYTVLRAGDNQDDDDKVVYRSEAVLPSNGTFLPHDQEVFQVKCHNFAGITVYERLHARVRNVTRPDGAKDSLKNPVNVLIFGLDSLSRLAFIRLLPRTYKYLTEDLQMTVFRGMNKVGDNTYPNLIALLTGRKAYGGGLPDYNLGYDEWPLVWKNYSEAGYDTMWAEDFPQYGLFNYLAKGFRRPPTDHYLRPFWLALEESSLLKFSSHMCYGPHPKHILQMEYVREFVAKYNSSRRPYFAFSFLAELSHEYLSRVASADDQFEEFFRFLHQGGYLQNTILIVMSDHGHRFDAIRATAVGHIEERMPFFAIHVPQNISSTQSEVTTALNLNSARLVTPFDTHATLIDILNFSAEGHPLGKTLPPPGTLGQSLFREVPLERTCENASIPINYCTCETESPIPDSDTRAVLAATAIIKHINELLKDGGTTITEGCASLSLKVIRTAHLVKTTEDFGDTGLKSQGCCGGRP</sequence>
<dbReference type="Gene3D" id="3.40.720.10">
    <property type="entry name" value="Alkaline Phosphatase, subunit A"/>
    <property type="match status" value="1"/>
</dbReference>
<dbReference type="AlphaFoldDB" id="A0AAV4MS80"/>
<dbReference type="InterPro" id="IPR004245">
    <property type="entry name" value="DUF229"/>
</dbReference>
<protein>
    <recommendedName>
        <fullName evidence="4">DUF229 domain-containing protein</fullName>
    </recommendedName>
</protein>
<feature type="transmembrane region" description="Helical" evidence="1">
    <location>
        <begin position="12"/>
        <end position="30"/>
    </location>
</feature>
<evidence type="ECO:0000313" key="3">
    <source>
        <dbReference type="Proteomes" id="UP001054945"/>
    </source>
</evidence>
<dbReference type="CDD" id="cd16021">
    <property type="entry name" value="ALP_like"/>
    <property type="match status" value="1"/>
</dbReference>
<dbReference type="PANTHER" id="PTHR10974:SF1">
    <property type="entry name" value="FI08016P-RELATED"/>
    <property type="match status" value="1"/>
</dbReference>
<organism evidence="2 3">
    <name type="scientific">Caerostris extrusa</name>
    <name type="common">Bark spider</name>
    <name type="synonym">Caerostris bankana</name>
    <dbReference type="NCBI Taxonomy" id="172846"/>
    <lineage>
        <taxon>Eukaryota</taxon>
        <taxon>Metazoa</taxon>
        <taxon>Ecdysozoa</taxon>
        <taxon>Arthropoda</taxon>
        <taxon>Chelicerata</taxon>
        <taxon>Arachnida</taxon>
        <taxon>Araneae</taxon>
        <taxon>Araneomorphae</taxon>
        <taxon>Entelegynae</taxon>
        <taxon>Araneoidea</taxon>
        <taxon>Araneidae</taxon>
        <taxon>Caerostris</taxon>
    </lineage>
</organism>
<evidence type="ECO:0000256" key="1">
    <source>
        <dbReference type="SAM" id="Phobius"/>
    </source>
</evidence>
<dbReference type="SUPFAM" id="SSF53649">
    <property type="entry name" value="Alkaline phosphatase-like"/>
    <property type="match status" value="1"/>
</dbReference>
<keyword evidence="3" id="KW-1185">Reference proteome</keyword>
<keyword evidence="1" id="KW-0472">Membrane</keyword>
<keyword evidence="1" id="KW-1133">Transmembrane helix</keyword>
<gene>
    <name evidence="2" type="primary">X975_08788</name>
    <name evidence="2" type="ORF">CEXT_525441</name>
</gene>